<evidence type="ECO:0000313" key="4">
    <source>
        <dbReference type="Proteomes" id="UP001597168"/>
    </source>
</evidence>
<evidence type="ECO:0000313" key="3">
    <source>
        <dbReference type="EMBL" id="MFD1147313.1"/>
    </source>
</evidence>
<gene>
    <name evidence="3" type="ORF">ACFQ3T_09270</name>
</gene>
<protein>
    <recommendedName>
        <fullName evidence="5">DUF5134 domain-containing protein</fullName>
    </recommendedName>
</protein>
<dbReference type="RefSeq" id="WP_380722341.1">
    <property type="nucleotide sequence ID" value="NZ_JBHTLK010000032.1"/>
</dbReference>
<evidence type="ECO:0000256" key="1">
    <source>
        <dbReference type="SAM" id="MobiDB-lite"/>
    </source>
</evidence>
<evidence type="ECO:0008006" key="5">
    <source>
        <dbReference type="Google" id="ProtNLM"/>
    </source>
</evidence>
<dbReference type="Proteomes" id="UP001597168">
    <property type="component" value="Unassembled WGS sequence"/>
</dbReference>
<feature type="transmembrane region" description="Helical" evidence="2">
    <location>
        <begin position="64"/>
        <end position="85"/>
    </location>
</feature>
<name>A0ABW3QR94_9PSEU</name>
<feature type="transmembrane region" description="Helical" evidence="2">
    <location>
        <begin position="12"/>
        <end position="30"/>
    </location>
</feature>
<reference evidence="4" key="1">
    <citation type="journal article" date="2019" name="Int. J. Syst. Evol. Microbiol.">
        <title>The Global Catalogue of Microorganisms (GCM) 10K type strain sequencing project: providing services to taxonomists for standard genome sequencing and annotation.</title>
        <authorList>
            <consortium name="The Broad Institute Genomics Platform"/>
            <consortium name="The Broad Institute Genome Sequencing Center for Infectious Disease"/>
            <person name="Wu L."/>
            <person name="Ma J."/>
        </authorList>
    </citation>
    <scope>NUCLEOTIDE SEQUENCE [LARGE SCALE GENOMIC DNA]</scope>
    <source>
        <strain evidence="4">CCUG 60214</strain>
    </source>
</reference>
<keyword evidence="2" id="KW-1133">Transmembrane helix</keyword>
<dbReference type="EMBL" id="JBHTLK010000032">
    <property type="protein sequence ID" value="MFD1147313.1"/>
    <property type="molecule type" value="Genomic_DNA"/>
</dbReference>
<keyword evidence="4" id="KW-1185">Reference proteome</keyword>
<keyword evidence="2" id="KW-0812">Transmembrane</keyword>
<keyword evidence="2" id="KW-0472">Membrane</keyword>
<comment type="caution">
    <text evidence="3">The sequence shown here is derived from an EMBL/GenBank/DDBJ whole genome shotgun (WGS) entry which is preliminary data.</text>
</comment>
<proteinExistence type="predicted"/>
<organism evidence="3 4">
    <name type="scientific">Saccharothrix hoggarensis</name>
    <dbReference type="NCBI Taxonomy" id="913853"/>
    <lineage>
        <taxon>Bacteria</taxon>
        <taxon>Bacillati</taxon>
        <taxon>Actinomycetota</taxon>
        <taxon>Actinomycetes</taxon>
        <taxon>Pseudonocardiales</taxon>
        <taxon>Pseudonocardiaceae</taxon>
        <taxon>Saccharothrix</taxon>
    </lineage>
</organism>
<feature type="region of interest" description="Disordered" evidence="1">
    <location>
        <begin position="95"/>
        <end position="114"/>
    </location>
</feature>
<sequence>MLRRVPIRASHWAALVWVVAFAVIGMHHIGGPEHPASAVATVVDCCAHGEPAGHAPSPSDEHGTAHLCLAILAATLGLALIFRAFHRRDALHRPTSVAGHAGRPRSPPPRPGGAPALLATLCVLRL</sequence>
<evidence type="ECO:0000256" key="2">
    <source>
        <dbReference type="SAM" id="Phobius"/>
    </source>
</evidence>
<accession>A0ABW3QR94</accession>